<feature type="transmembrane region" description="Helical" evidence="2">
    <location>
        <begin position="106"/>
        <end position="128"/>
    </location>
</feature>
<feature type="transmembrane region" description="Helical" evidence="2">
    <location>
        <begin position="16"/>
        <end position="36"/>
    </location>
</feature>
<reference evidence="3" key="1">
    <citation type="submission" date="2021-02" db="EMBL/GenBank/DDBJ databases">
        <authorList>
            <person name="Dougan E. K."/>
            <person name="Rhodes N."/>
            <person name="Thang M."/>
            <person name="Chan C."/>
        </authorList>
    </citation>
    <scope>NUCLEOTIDE SEQUENCE</scope>
</reference>
<organism evidence="3 4">
    <name type="scientific">Polarella glacialis</name>
    <name type="common">Dinoflagellate</name>
    <dbReference type="NCBI Taxonomy" id="89957"/>
    <lineage>
        <taxon>Eukaryota</taxon>
        <taxon>Sar</taxon>
        <taxon>Alveolata</taxon>
        <taxon>Dinophyceae</taxon>
        <taxon>Suessiales</taxon>
        <taxon>Suessiaceae</taxon>
        <taxon>Polarella</taxon>
    </lineage>
</organism>
<evidence type="ECO:0008006" key="5">
    <source>
        <dbReference type="Google" id="ProtNLM"/>
    </source>
</evidence>
<accession>A0A813H454</accession>
<evidence type="ECO:0000256" key="2">
    <source>
        <dbReference type="SAM" id="Phobius"/>
    </source>
</evidence>
<evidence type="ECO:0000256" key="1">
    <source>
        <dbReference type="SAM" id="MobiDB-lite"/>
    </source>
</evidence>
<feature type="transmembrane region" description="Helical" evidence="2">
    <location>
        <begin position="48"/>
        <end position="68"/>
    </location>
</feature>
<feature type="non-terminal residue" evidence="3">
    <location>
        <position position="1"/>
    </location>
</feature>
<gene>
    <name evidence="3" type="ORF">PGLA1383_LOCUS48378</name>
</gene>
<name>A0A813H454_POLGL</name>
<dbReference type="Proteomes" id="UP000654075">
    <property type="component" value="Unassembled WGS sequence"/>
</dbReference>
<keyword evidence="2" id="KW-0472">Membrane</keyword>
<keyword evidence="2" id="KW-0812">Transmembrane</keyword>
<feature type="non-terminal residue" evidence="3">
    <location>
        <position position="255"/>
    </location>
</feature>
<comment type="caution">
    <text evidence="3">The sequence shown here is derived from an EMBL/GenBank/DDBJ whole genome shotgun (WGS) entry which is preliminary data.</text>
</comment>
<dbReference type="AlphaFoldDB" id="A0A813H454"/>
<feature type="compositionally biased region" description="Polar residues" evidence="1">
    <location>
        <begin position="206"/>
        <end position="219"/>
    </location>
</feature>
<evidence type="ECO:0000313" key="4">
    <source>
        <dbReference type="Proteomes" id="UP000654075"/>
    </source>
</evidence>
<evidence type="ECO:0000313" key="3">
    <source>
        <dbReference type="EMBL" id="CAE8632411.1"/>
    </source>
</evidence>
<proteinExistence type="predicted"/>
<sequence>LLLRWRDLGSWGPPEAALMTLVILLAFDLMAFIMMIDHLWKINDLAMFVFIFLPPLVQPAAIVLGVVFLLTEVPAVGCIFGAMELFGTVNALFTLVVLAPEENPDALIFDFMALALIALVKAVLFSAANAHVMHLQAARDVEFMGTSDGEFLGRILATRSNGGEEEDEVEEESSIQGAHGDSDSSPERQNAFAVAVADGCRRPRAGSSNSPRRTLSSNFRMPGSSMDSLGRRHGPGSSRSPVSGTSSLGTSGFSA</sequence>
<protein>
    <recommendedName>
        <fullName evidence="5">Transmembrane protein</fullName>
    </recommendedName>
</protein>
<feature type="transmembrane region" description="Helical" evidence="2">
    <location>
        <begin position="74"/>
        <end position="99"/>
    </location>
</feature>
<dbReference type="EMBL" id="CAJNNV010030399">
    <property type="protein sequence ID" value="CAE8632411.1"/>
    <property type="molecule type" value="Genomic_DNA"/>
</dbReference>
<keyword evidence="4" id="KW-1185">Reference proteome</keyword>
<keyword evidence="2" id="KW-1133">Transmembrane helix</keyword>
<feature type="compositionally biased region" description="Low complexity" evidence="1">
    <location>
        <begin position="235"/>
        <end position="255"/>
    </location>
</feature>
<feature type="compositionally biased region" description="Acidic residues" evidence="1">
    <location>
        <begin position="163"/>
        <end position="173"/>
    </location>
</feature>
<feature type="region of interest" description="Disordered" evidence="1">
    <location>
        <begin position="160"/>
        <end position="255"/>
    </location>
</feature>